<dbReference type="InterPro" id="IPR013024">
    <property type="entry name" value="GGCT-like"/>
</dbReference>
<gene>
    <name evidence="3" type="ORF">ABMA27_006623</name>
</gene>
<dbReference type="Pfam" id="PF13772">
    <property type="entry name" value="AIG2_2"/>
    <property type="match status" value="1"/>
</dbReference>
<sequence length="218" mass="25545">MLKSSMCDKNFLYFSYGANMYKFRIHMHCPTAEFVSIARVDNYRMDFMKYSKFWGGPTATLVATANAHVWGVIWRLHEDDMLSLDAQKGVETKKAYIKNIDVLTPYMGIFHCRAYVQKVNPLPRGDNDDIPVERWPSWAYKEVIIAGARENGLPEYYIEDLKKMKHNGEEGWLRTVCLLNRYAKQEPCLCKVPGRIPRKPLKLDRHKYQIQKMENRGN</sequence>
<evidence type="ECO:0000313" key="3">
    <source>
        <dbReference type="EMBL" id="KAL0901344.1"/>
    </source>
</evidence>
<name>A0ABR3IJT5_LOXSC</name>
<evidence type="ECO:0000313" key="4">
    <source>
        <dbReference type="Proteomes" id="UP001549920"/>
    </source>
</evidence>
<keyword evidence="2" id="KW-0456">Lyase</keyword>
<dbReference type="EC" id="4.3.2.9" evidence="1"/>
<proteinExistence type="predicted"/>
<dbReference type="Gene3D" id="3.10.490.10">
    <property type="entry name" value="Gamma-glutamyl cyclotransferase-like"/>
    <property type="match status" value="1"/>
</dbReference>
<dbReference type="InterPro" id="IPR036568">
    <property type="entry name" value="GGCT-like_sf"/>
</dbReference>
<reference evidence="3 4" key="1">
    <citation type="submission" date="2024-06" db="EMBL/GenBank/DDBJ databases">
        <title>A chromosome-level genome assembly of beet webworm, Loxostege sticticalis.</title>
        <authorList>
            <person name="Zhang Y."/>
        </authorList>
    </citation>
    <scope>NUCLEOTIDE SEQUENCE [LARGE SCALE GENOMIC DNA]</scope>
    <source>
        <strain evidence="3">AQ026</strain>
        <tissue evidence="3">Whole body</tissue>
    </source>
</reference>
<dbReference type="CDD" id="cd06661">
    <property type="entry name" value="GGCT_like"/>
    <property type="match status" value="1"/>
</dbReference>
<accession>A0ABR3IJT5</accession>
<keyword evidence="4" id="KW-1185">Reference proteome</keyword>
<comment type="caution">
    <text evidence="3">The sequence shown here is derived from an EMBL/GenBank/DDBJ whole genome shotgun (WGS) entry which is preliminary data.</text>
</comment>
<dbReference type="PANTHER" id="PTHR12935">
    <property type="entry name" value="GAMMA-GLUTAMYLCYCLOTRANSFERASE"/>
    <property type="match status" value="1"/>
</dbReference>
<evidence type="ECO:0000256" key="2">
    <source>
        <dbReference type="ARBA" id="ARBA00023239"/>
    </source>
</evidence>
<dbReference type="EMBL" id="JBEUOH010000002">
    <property type="protein sequence ID" value="KAL0901344.1"/>
    <property type="molecule type" value="Genomic_DNA"/>
</dbReference>
<dbReference type="SUPFAM" id="SSF110857">
    <property type="entry name" value="Gamma-glutamyl cyclotransferase-like"/>
    <property type="match status" value="1"/>
</dbReference>
<evidence type="ECO:0000256" key="1">
    <source>
        <dbReference type="ARBA" id="ARBA00012346"/>
    </source>
</evidence>
<dbReference type="Proteomes" id="UP001549920">
    <property type="component" value="Unassembled WGS sequence"/>
</dbReference>
<dbReference type="PANTHER" id="PTHR12935:SF0">
    <property type="entry name" value="GAMMA-GLUTAMYLCYCLOTRANSFERASE"/>
    <property type="match status" value="1"/>
</dbReference>
<dbReference type="InterPro" id="IPR017939">
    <property type="entry name" value="G-Glutamylcylcotransferase"/>
</dbReference>
<organism evidence="3 4">
    <name type="scientific">Loxostege sticticalis</name>
    <name type="common">Beet webworm moth</name>
    <dbReference type="NCBI Taxonomy" id="481309"/>
    <lineage>
        <taxon>Eukaryota</taxon>
        <taxon>Metazoa</taxon>
        <taxon>Ecdysozoa</taxon>
        <taxon>Arthropoda</taxon>
        <taxon>Hexapoda</taxon>
        <taxon>Insecta</taxon>
        <taxon>Pterygota</taxon>
        <taxon>Neoptera</taxon>
        <taxon>Endopterygota</taxon>
        <taxon>Lepidoptera</taxon>
        <taxon>Glossata</taxon>
        <taxon>Ditrysia</taxon>
        <taxon>Pyraloidea</taxon>
        <taxon>Crambidae</taxon>
        <taxon>Pyraustinae</taxon>
        <taxon>Loxostege</taxon>
    </lineage>
</organism>
<protein>
    <recommendedName>
        <fullName evidence="1">gamma-glutamylcyclotransferase</fullName>
        <ecNumber evidence="1">4.3.2.9</ecNumber>
    </recommendedName>
</protein>